<feature type="domain" description="VWFA" evidence="9">
    <location>
        <begin position="169"/>
        <end position="380"/>
    </location>
</feature>
<protein>
    <recommendedName>
        <fullName evidence="13">Alpha-type protein kinase domain-containing protein</fullName>
    </recommendedName>
</protein>
<dbReference type="GO" id="GO:0005524">
    <property type="term" value="F:ATP binding"/>
    <property type="evidence" value="ECO:0007669"/>
    <property type="project" value="InterPro"/>
</dbReference>
<dbReference type="PANTHER" id="PTHR47763:SF4">
    <property type="entry name" value="ALPHA-PROTEIN KINASE VWKA"/>
    <property type="match status" value="1"/>
</dbReference>
<keyword evidence="5" id="KW-0732">Signal</keyword>
<evidence type="ECO:0000256" key="1">
    <source>
        <dbReference type="ARBA" id="ARBA00004613"/>
    </source>
</evidence>
<sequence length="858" mass="92967">MATPGSHSGRETVHRSRTTLGKAPVSPTWETVPRWFNSSGRTPMVMGPPLSSTTTAATSPYTPSPSTKGGSAFPALLRLPPLLPTTKATTTRTRERLRNAEAEVDKLRRAVEDEHDLVERLKREGDSPALPGTETARRIRELRRDELEENASAPRRATAGLFRAICSTDLLFLIDTTGSMASYIEAAKQQVRSIVNDIGKAFLDQAEVRIAVVGYKDHGDAPNIQFLDFTTSAEEVHSFLSGLSAGGGGDAPEDVLGGIRQAIGATWKHQTRVIIHIADAPPHAVHDLGAESDSYATPGSEPHGLTYAPLLSQLVTLRINYVLLRINDSTDRMAFAFLETYAAASANCTLLPGNKYYSSIASSPKRGVTNANAPLLFREAELGIAFSALQHLVVKAVTASATRTACRMTRATRGMTGPKLAPIGEDDDSITDVELETGPPRWDAPGWLDETLAVEGFSPDVVRHGCDTLDAMMEHDDNIPMSVLGLVIYKRTRPFAQGSLRKVSYALTAASTNRYVVKSYKRADSRLPHLTEGMRCQALCKAFALDFNALTGNSDRHPIDFVVTACFKSTTASNTCISMEPYLRGTYVKYNSNAGYVNDDIPAGDPFNQAAQAFSHFTFERSRGRFLVCDLQGVGGLLTDPAVHTRDPDRFVLSETNLGEDGFKLFFAMHECNAICRDLGLKSNGSTLEAPGGSSGDSSSGDFRATWPKMADTVCCCSNKLCGRILQRTTANESEKFPGYQWCDQCWPQLEVFTSKRVCVAPGGGGGGGGIPYHEFEASRFFYESQGRSTPRRCLAHGGDDTTRLRTVPASVRRDASVYRTAPASMKRWSAAATTATVVPHSSKVGDIGWAKACDSYA</sequence>
<proteinExistence type="predicted"/>
<dbReference type="InterPro" id="IPR011009">
    <property type="entry name" value="Kinase-like_dom_sf"/>
</dbReference>
<evidence type="ECO:0000256" key="5">
    <source>
        <dbReference type="ARBA" id="ARBA00022729"/>
    </source>
</evidence>
<dbReference type="SMART" id="SM00327">
    <property type="entry name" value="VWA"/>
    <property type="match status" value="1"/>
</dbReference>
<dbReference type="Pfam" id="PF02816">
    <property type="entry name" value="Alpha_kinase"/>
    <property type="match status" value="1"/>
</dbReference>
<dbReference type="InterPro" id="IPR056861">
    <property type="entry name" value="HMCN1-like_VWA"/>
</dbReference>
<dbReference type="InterPro" id="IPR036465">
    <property type="entry name" value="vWFA_dom_sf"/>
</dbReference>
<dbReference type="Gene3D" id="3.20.200.10">
    <property type="entry name" value="MHCK/EF2 kinase"/>
    <property type="match status" value="1"/>
</dbReference>
<dbReference type="CDD" id="cd04515">
    <property type="entry name" value="Alpha_kinase"/>
    <property type="match status" value="1"/>
</dbReference>
<comment type="subcellular location">
    <subcellularLocation>
        <location evidence="1">Secreted</location>
    </subcellularLocation>
</comment>
<keyword evidence="6" id="KW-0418">Kinase</keyword>
<dbReference type="CDD" id="cd00198">
    <property type="entry name" value="vWFA"/>
    <property type="match status" value="1"/>
</dbReference>
<name>A0AAJ0MJJ3_9PEZI</name>
<evidence type="ECO:0000256" key="7">
    <source>
        <dbReference type="SAM" id="Coils"/>
    </source>
</evidence>
<dbReference type="Gene3D" id="3.40.50.410">
    <property type="entry name" value="von Willebrand factor, type A domain"/>
    <property type="match status" value="1"/>
</dbReference>
<dbReference type="SMART" id="SM00811">
    <property type="entry name" value="Alpha_kinase"/>
    <property type="match status" value="1"/>
</dbReference>
<dbReference type="GO" id="GO:0004674">
    <property type="term" value="F:protein serine/threonine kinase activity"/>
    <property type="evidence" value="ECO:0007669"/>
    <property type="project" value="UniProtKB-KW"/>
</dbReference>
<keyword evidence="3" id="KW-0723">Serine/threonine-protein kinase</keyword>
<evidence type="ECO:0000256" key="6">
    <source>
        <dbReference type="ARBA" id="ARBA00022777"/>
    </source>
</evidence>
<evidence type="ECO:0000259" key="9">
    <source>
        <dbReference type="PROSITE" id="PS50234"/>
    </source>
</evidence>
<feature type="domain" description="Alpha-type protein kinase" evidence="10">
    <location>
        <begin position="471"/>
        <end position="684"/>
    </location>
</feature>
<dbReference type="EMBL" id="JAUIQD010000001">
    <property type="protein sequence ID" value="KAK3362553.1"/>
    <property type="molecule type" value="Genomic_DNA"/>
</dbReference>
<reference evidence="11" key="1">
    <citation type="journal article" date="2023" name="Mol. Phylogenet. Evol.">
        <title>Genome-scale phylogeny and comparative genomics of the fungal order Sordariales.</title>
        <authorList>
            <person name="Hensen N."/>
            <person name="Bonometti L."/>
            <person name="Westerberg I."/>
            <person name="Brannstrom I.O."/>
            <person name="Guillou S."/>
            <person name="Cros-Aarteil S."/>
            <person name="Calhoun S."/>
            <person name="Haridas S."/>
            <person name="Kuo A."/>
            <person name="Mondo S."/>
            <person name="Pangilinan J."/>
            <person name="Riley R."/>
            <person name="LaButti K."/>
            <person name="Andreopoulos B."/>
            <person name="Lipzen A."/>
            <person name="Chen C."/>
            <person name="Yan M."/>
            <person name="Daum C."/>
            <person name="Ng V."/>
            <person name="Clum A."/>
            <person name="Steindorff A."/>
            <person name="Ohm R.A."/>
            <person name="Martin F."/>
            <person name="Silar P."/>
            <person name="Natvig D.O."/>
            <person name="Lalanne C."/>
            <person name="Gautier V."/>
            <person name="Ament-Velasquez S.L."/>
            <person name="Kruys A."/>
            <person name="Hutchinson M.I."/>
            <person name="Powell A.J."/>
            <person name="Barry K."/>
            <person name="Miller A.N."/>
            <person name="Grigoriev I.V."/>
            <person name="Debuchy R."/>
            <person name="Gladieux P."/>
            <person name="Hiltunen Thoren M."/>
            <person name="Johannesson H."/>
        </authorList>
    </citation>
    <scope>NUCLEOTIDE SEQUENCE</scope>
    <source>
        <strain evidence="11">CBS 955.72</strain>
    </source>
</reference>
<keyword evidence="7" id="KW-0175">Coiled coil</keyword>
<dbReference type="InterPro" id="IPR052969">
    <property type="entry name" value="Thr-specific_kinase-like"/>
</dbReference>
<keyword evidence="4" id="KW-0808">Transferase</keyword>
<evidence type="ECO:0000256" key="2">
    <source>
        <dbReference type="ARBA" id="ARBA00022525"/>
    </source>
</evidence>
<dbReference type="Proteomes" id="UP001275084">
    <property type="component" value="Unassembled WGS sequence"/>
</dbReference>
<gene>
    <name evidence="11" type="ORF">B0T25DRAFT_524571</name>
</gene>
<evidence type="ECO:0000256" key="4">
    <source>
        <dbReference type="ARBA" id="ARBA00022679"/>
    </source>
</evidence>
<organism evidence="11 12">
    <name type="scientific">Lasiosphaeria hispida</name>
    <dbReference type="NCBI Taxonomy" id="260671"/>
    <lineage>
        <taxon>Eukaryota</taxon>
        <taxon>Fungi</taxon>
        <taxon>Dikarya</taxon>
        <taxon>Ascomycota</taxon>
        <taxon>Pezizomycotina</taxon>
        <taxon>Sordariomycetes</taxon>
        <taxon>Sordariomycetidae</taxon>
        <taxon>Sordariales</taxon>
        <taxon>Lasiosphaeriaceae</taxon>
        <taxon>Lasiosphaeria</taxon>
    </lineage>
</organism>
<keyword evidence="2" id="KW-0964">Secreted</keyword>
<evidence type="ECO:0000256" key="8">
    <source>
        <dbReference type="SAM" id="MobiDB-lite"/>
    </source>
</evidence>
<feature type="compositionally biased region" description="Low complexity" evidence="8">
    <location>
        <begin position="48"/>
        <end position="67"/>
    </location>
</feature>
<dbReference type="InterPro" id="IPR002035">
    <property type="entry name" value="VWF_A"/>
</dbReference>
<dbReference type="SUPFAM" id="SSF56112">
    <property type="entry name" value="Protein kinase-like (PK-like)"/>
    <property type="match status" value="1"/>
</dbReference>
<dbReference type="Gene3D" id="3.30.200.20">
    <property type="entry name" value="Phosphorylase Kinase, domain 1"/>
    <property type="match status" value="1"/>
</dbReference>
<dbReference type="SUPFAM" id="SSF53300">
    <property type="entry name" value="vWA-like"/>
    <property type="match status" value="1"/>
</dbReference>
<evidence type="ECO:0000313" key="11">
    <source>
        <dbReference type="EMBL" id="KAK3362553.1"/>
    </source>
</evidence>
<reference evidence="11" key="2">
    <citation type="submission" date="2023-06" db="EMBL/GenBank/DDBJ databases">
        <authorList>
            <consortium name="Lawrence Berkeley National Laboratory"/>
            <person name="Haridas S."/>
            <person name="Hensen N."/>
            <person name="Bonometti L."/>
            <person name="Westerberg I."/>
            <person name="Brannstrom I.O."/>
            <person name="Guillou S."/>
            <person name="Cros-Aarteil S."/>
            <person name="Calhoun S."/>
            <person name="Kuo A."/>
            <person name="Mondo S."/>
            <person name="Pangilinan J."/>
            <person name="Riley R."/>
            <person name="Labutti K."/>
            <person name="Andreopoulos B."/>
            <person name="Lipzen A."/>
            <person name="Chen C."/>
            <person name="Yanf M."/>
            <person name="Daum C."/>
            <person name="Ng V."/>
            <person name="Clum A."/>
            <person name="Steindorff A."/>
            <person name="Ohm R."/>
            <person name="Martin F."/>
            <person name="Silar P."/>
            <person name="Natvig D."/>
            <person name="Lalanne C."/>
            <person name="Gautier V."/>
            <person name="Ament-Velasquez S.L."/>
            <person name="Kruys A."/>
            <person name="Hutchinson M.I."/>
            <person name="Powell A.J."/>
            <person name="Barry K."/>
            <person name="Miller A.N."/>
            <person name="Grigoriev I.V."/>
            <person name="Debuchy R."/>
            <person name="Gladieux P."/>
            <person name="Thoren M.H."/>
            <person name="Johannesson H."/>
        </authorList>
    </citation>
    <scope>NUCLEOTIDE SEQUENCE</scope>
    <source>
        <strain evidence="11">CBS 955.72</strain>
    </source>
</reference>
<feature type="coiled-coil region" evidence="7">
    <location>
        <begin position="90"/>
        <end position="124"/>
    </location>
</feature>
<comment type="caution">
    <text evidence="11">The sequence shown here is derived from an EMBL/GenBank/DDBJ whole genome shotgun (WGS) entry which is preliminary data.</text>
</comment>
<dbReference type="PANTHER" id="PTHR47763">
    <property type="entry name" value="ALPHA-PROTEIN KINASE VWKA"/>
    <property type="match status" value="1"/>
</dbReference>
<accession>A0AAJ0MJJ3</accession>
<dbReference type="AlphaFoldDB" id="A0AAJ0MJJ3"/>
<dbReference type="InterPro" id="IPR004166">
    <property type="entry name" value="a-kinase_dom"/>
</dbReference>
<evidence type="ECO:0000256" key="3">
    <source>
        <dbReference type="ARBA" id="ARBA00022527"/>
    </source>
</evidence>
<evidence type="ECO:0000259" key="10">
    <source>
        <dbReference type="PROSITE" id="PS51158"/>
    </source>
</evidence>
<evidence type="ECO:0000313" key="12">
    <source>
        <dbReference type="Proteomes" id="UP001275084"/>
    </source>
</evidence>
<dbReference type="Pfam" id="PF25106">
    <property type="entry name" value="VWA_4"/>
    <property type="match status" value="1"/>
</dbReference>
<keyword evidence="12" id="KW-1185">Reference proteome</keyword>
<evidence type="ECO:0008006" key="13">
    <source>
        <dbReference type="Google" id="ProtNLM"/>
    </source>
</evidence>
<dbReference type="PROSITE" id="PS50234">
    <property type="entry name" value="VWFA"/>
    <property type="match status" value="1"/>
</dbReference>
<feature type="region of interest" description="Disordered" evidence="8">
    <location>
        <begin position="1"/>
        <end position="75"/>
    </location>
</feature>
<dbReference type="PROSITE" id="PS51158">
    <property type="entry name" value="ALPHA_KINASE"/>
    <property type="match status" value="1"/>
</dbReference>